<evidence type="ECO:0008006" key="4">
    <source>
        <dbReference type="Google" id="ProtNLM"/>
    </source>
</evidence>
<reference evidence="2" key="2">
    <citation type="submission" date="2020-09" db="EMBL/GenBank/DDBJ databases">
        <authorList>
            <person name="Sun Q."/>
            <person name="Ohkuma M."/>
        </authorList>
    </citation>
    <scope>NUCLEOTIDE SEQUENCE</scope>
    <source>
        <strain evidence="2">JCM 4125</strain>
    </source>
</reference>
<keyword evidence="1" id="KW-0812">Transmembrane</keyword>
<protein>
    <recommendedName>
        <fullName evidence="4">Lipoprotein</fullName>
    </recommendedName>
</protein>
<accession>A0A918HMJ3</accession>
<comment type="caution">
    <text evidence="2">The sequence shown here is derived from an EMBL/GenBank/DDBJ whole genome shotgun (WGS) entry which is preliminary data.</text>
</comment>
<keyword evidence="3" id="KW-1185">Reference proteome</keyword>
<name>A0A918HMJ3_9ACTN</name>
<dbReference type="EMBL" id="BMSA01000022">
    <property type="protein sequence ID" value="GGT76160.1"/>
    <property type="molecule type" value="Genomic_DNA"/>
</dbReference>
<sequence>MNHRPHQSQRTIEIDTRLLTTGAVLTAAGAVVACFGMTIAAVAVFTAGRRMIRGMEVPPGQQAAMKWRQAKEASLAGMQAWQSASDAQKGSLAR</sequence>
<reference evidence="2" key="1">
    <citation type="journal article" date="2014" name="Int. J. Syst. Evol. Microbiol.">
        <title>Complete genome sequence of Corynebacterium casei LMG S-19264T (=DSM 44701T), isolated from a smear-ripened cheese.</title>
        <authorList>
            <consortium name="US DOE Joint Genome Institute (JGI-PGF)"/>
            <person name="Walter F."/>
            <person name="Albersmeier A."/>
            <person name="Kalinowski J."/>
            <person name="Ruckert C."/>
        </authorList>
    </citation>
    <scope>NUCLEOTIDE SEQUENCE</scope>
    <source>
        <strain evidence="2">JCM 4125</strain>
    </source>
</reference>
<evidence type="ECO:0000313" key="2">
    <source>
        <dbReference type="EMBL" id="GGT76160.1"/>
    </source>
</evidence>
<feature type="transmembrane region" description="Helical" evidence="1">
    <location>
        <begin position="23"/>
        <end position="45"/>
    </location>
</feature>
<evidence type="ECO:0000256" key="1">
    <source>
        <dbReference type="SAM" id="Phobius"/>
    </source>
</evidence>
<proteinExistence type="predicted"/>
<dbReference type="Proteomes" id="UP000646776">
    <property type="component" value="Unassembled WGS sequence"/>
</dbReference>
<dbReference type="RefSeq" id="WP_189715322.1">
    <property type="nucleotide sequence ID" value="NZ_BMSA01000022.1"/>
</dbReference>
<keyword evidence="1" id="KW-1133">Transmembrane helix</keyword>
<keyword evidence="1" id="KW-0472">Membrane</keyword>
<organism evidence="2 3">
    <name type="scientific">Streptomyces phaeofaciens</name>
    <dbReference type="NCBI Taxonomy" id="68254"/>
    <lineage>
        <taxon>Bacteria</taxon>
        <taxon>Bacillati</taxon>
        <taxon>Actinomycetota</taxon>
        <taxon>Actinomycetes</taxon>
        <taxon>Kitasatosporales</taxon>
        <taxon>Streptomycetaceae</taxon>
        <taxon>Streptomyces</taxon>
    </lineage>
</organism>
<dbReference type="AlphaFoldDB" id="A0A918HMJ3"/>
<evidence type="ECO:0000313" key="3">
    <source>
        <dbReference type="Proteomes" id="UP000646776"/>
    </source>
</evidence>
<dbReference type="PROSITE" id="PS51257">
    <property type="entry name" value="PROKAR_LIPOPROTEIN"/>
    <property type="match status" value="1"/>
</dbReference>
<gene>
    <name evidence="2" type="ORF">GCM10010226_62830</name>
</gene>